<dbReference type="InterPro" id="IPR046863">
    <property type="entry name" value="MbnP-like_dom"/>
</dbReference>
<dbReference type="NCBIfam" id="TIGR04052">
    <property type="entry name" value="MbnP_like_WxW"/>
    <property type="match status" value="1"/>
</dbReference>
<reference evidence="2 3" key="1">
    <citation type="journal article" date="2020" name="Harmful Algae">
        <title>Molecular and morphological characterization of a novel dihydroanatoxin-a producing Microcoleus species (cyanobacteria) from the Russian River, California, USA.</title>
        <authorList>
            <person name="Conklin K.Y."/>
            <person name="Stancheva R."/>
            <person name="Otten T.G."/>
            <person name="Fadness R."/>
            <person name="Boyer G.L."/>
            <person name="Read B."/>
            <person name="Zhang X."/>
            <person name="Sheath R.G."/>
        </authorList>
    </citation>
    <scope>NUCLEOTIDE SEQUENCE [LARGE SCALE GENOMIC DNA]</scope>
    <source>
        <strain evidence="2 3">PTRS2</strain>
    </source>
</reference>
<feature type="non-terminal residue" evidence="2">
    <location>
        <position position="1"/>
    </location>
</feature>
<keyword evidence="3" id="KW-1185">Reference proteome</keyword>
<feature type="domain" description="Copper-binding protein MbnP-like" evidence="1">
    <location>
        <begin position="2"/>
        <end position="242"/>
    </location>
</feature>
<evidence type="ECO:0000313" key="3">
    <source>
        <dbReference type="Proteomes" id="UP001384579"/>
    </source>
</evidence>
<evidence type="ECO:0000313" key="2">
    <source>
        <dbReference type="EMBL" id="MEK0188105.1"/>
    </source>
</evidence>
<proteinExistence type="predicted"/>
<dbReference type="Pfam" id="PF20243">
    <property type="entry name" value="MbnP"/>
    <property type="match status" value="1"/>
</dbReference>
<comment type="caution">
    <text evidence="2">The sequence shown here is derived from an EMBL/GenBank/DDBJ whole genome shotgun (WGS) entry which is preliminary data.</text>
</comment>
<evidence type="ECO:0000259" key="1">
    <source>
        <dbReference type="Pfam" id="PF20243"/>
    </source>
</evidence>
<dbReference type="RefSeq" id="WP_340541989.1">
    <property type="nucleotide sequence ID" value="NZ_JBBLXS010000518.1"/>
</dbReference>
<accession>A0ABU8YUX4</accession>
<dbReference type="Proteomes" id="UP001384579">
    <property type="component" value="Unassembled WGS sequence"/>
</dbReference>
<name>A0ABU8YUX4_9CYAN</name>
<dbReference type="EMBL" id="JBBLXS010000518">
    <property type="protein sequence ID" value="MEK0188105.1"/>
    <property type="molecule type" value="Genomic_DNA"/>
</dbReference>
<organism evidence="2 3">
    <name type="scientific">Microcoleus anatoxicus PTRS2</name>
    <dbReference type="NCBI Taxonomy" id="2705321"/>
    <lineage>
        <taxon>Bacteria</taxon>
        <taxon>Bacillati</taxon>
        <taxon>Cyanobacteriota</taxon>
        <taxon>Cyanophyceae</taxon>
        <taxon>Oscillatoriophycideae</taxon>
        <taxon>Oscillatoriales</taxon>
        <taxon>Microcoleaceae</taxon>
        <taxon>Microcoleus</taxon>
        <taxon>Microcoleus anatoxicus</taxon>
    </lineage>
</organism>
<protein>
    <submittedName>
        <fullName evidence="2">MbnP family copper-binding protein</fullName>
    </submittedName>
</protein>
<dbReference type="InterPro" id="IPR023977">
    <property type="entry name" value="MbnP-like"/>
</dbReference>
<gene>
    <name evidence="2" type="ORF">WMG39_25170</name>
</gene>
<sequence length="274" mass="30183">LFKCGESYRDLGKTATTVTPTDFRFYISEIALIDDRGKAVPVTLKQDGKWQYQNVALLDFENKSGACANGTLEIRDRIVGTIPKGNYKGLQFTLGVPFNLNHEDATLAPSPLNLTSLWWNWRGGYKFLRLELKNLTKSTMPASHSQGDRLLETASTKPDQHSHENNQNHGSTAGFVIHLGSTGCKAEEKNQKPNICTNPNTTKVVFDNFDRVKNTVVADIKSLVANTNLAINQPNTPPGCMSDPKDSDCAGIMNNLGLSFDGKVTGEQTFFQVK</sequence>